<proteinExistence type="inferred from homology"/>
<dbReference type="InterPro" id="IPR036388">
    <property type="entry name" value="WH-like_DNA-bd_sf"/>
</dbReference>
<protein>
    <submittedName>
        <fullName evidence="6">BlaI/MecI/CopY family transcriptional regulator</fullName>
    </submittedName>
</protein>
<gene>
    <name evidence="6" type="ORF">EIB73_02390</name>
</gene>
<keyword evidence="3" id="KW-0238">DNA-binding</keyword>
<dbReference type="KEGG" id="ccas:EIB73_02390"/>
<keyword evidence="4" id="KW-0804">Transcription</keyword>
<dbReference type="Pfam" id="PF03965">
    <property type="entry name" value="Penicillinase_R"/>
    <property type="match status" value="1"/>
</dbReference>
<feature type="region of interest" description="Disordered" evidence="5">
    <location>
        <begin position="138"/>
        <end position="171"/>
    </location>
</feature>
<dbReference type="Proteomes" id="UP000270185">
    <property type="component" value="Chromosome"/>
</dbReference>
<reference evidence="7" key="1">
    <citation type="submission" date="2018-11" db="EMBL/GenBank/DDBJ databases">
        <title>Proposal to divide the Flavobacteriaceae and reorganize its genera based on Amino Acid Identity values calculated from whole genome sequences.</title>
        <authorList>
            <person name="Nicholson A.C."/>
            <person name="Gulvik C.A."/>
            <person name="Whitney A.M."/>
            <person name="Humrighouse B.W."/>
            <person name="Bell M."/>
            <person name="Holmes B."/>
            <person name="Steigerwalt A.G."/>
            <person name="Villarma A."/>
            <person name="Sheth M."/>
            <person name="Batra D."/>
            <person name="Pryor J."/>
            <person name="Bernardet J.-F."/>
            <person name="Hugo C."/>
            <person name="Kampfer P."/>
            <person name="Newman J.D."/>
            <person name="McQuiston J.R."/>
        </authorList>
    </citation>
    <scope>NUCLEOTIDE SEQUENCE [LARGE SCALE GENOMIC DNA]</scope>
    <source>
        <strain evidence="7">G0081</strain>
    </source>
</reference>
<name>A0A3G8XF01_9FLAO</name>
<comment type="similarity">
    <text evidence="1">Belongs to the BlaI transcriptional regulatory family.</text>
</comment>
<dbReference type="AlphaFoldDB" id="A0A3G8XF01"/>
<feature type="compositionally biased region" description="Basic residues" evidence="5">
    <location>
        <begin position="143"/>
        <end position="152"/>
    </location>
</feature>
<dbReference type="EMBL" id="CP034159">
    <property type="protein sequence ID" value="AZI32095.1"/>
    <property type="molecule type" value="Genomic_DNA"/>
</dbReference>
<evidence type="ECO:0000256" key="5">
    <source>
        <dbReference type="SAM" id="MobiDB-lite"/>
    </source>
</evidence>
<evidence type="ECO:0000313" key="6">
    <source>
        <dbReference type="EMBL" id="AZI32095.1"/>
    </source>
</evidence>
<evidence type="ECO:0000313" key="7">
    <source>
        <dbReference type="Proteomes" id="UP000270185"/>
    </source>
</evidence>
<dbReference type="GO" id="GO:0003677">
    <property type="term" value="F:DNA binding"/>
    <property type="evidence" value="ECO:0007669"/>
    <property type="project" value="UniProtKB-KW"/>
</dbReference>
<dbReference type="GO" id="GO:0045892">
    <property type="term" value="P:negative regulation of DNA-templated transcription"/>
    <property type="evidence" value="ECO:0007669"/>
    <property type="project" value="InterPro"/>
</dbReference>
<evidence type="ECO:0000256" key="1">
    <source>
        <dbReference type="ARBA" id="ARBA00011046"/>
    </source>
</evidence>
<organism evidence="6 7">
    <name type="scientific">Kaistella carnis</name>
    <dbReference type="NCBI Taxonomy" id="1241979"/>
    <lineage>
        <taxon>Bacteria</taxon>
        <taxon>Pseudomonadati</taxon>
        <taxon>Bacteroidota</taxon>
        <taxon>Flavobacteriia</taxon>
        <taxon>Flavobacteriales</taxon>
        <taxon>Weeksellaceae</taxon>
        <taxon>Chryseobacterium group</taxon>
        <taxon>Kaistella</taxon>
    </lineage>
</organism>
<dbReference type="InterPro" id="IPR036390">
    <property type="entry name" value="WH_DNA-bd_sf"/>
</dbReference>
<dbReference type="Gene3D" id="1.10.10.10">
    <property type="entry name" value="Winged helix-like DNA-binding domain superfamily/Winged helix DNA-binding domain"/>
    <property type="match status" value="1"/>
</dbReference>
<keyword evidence="7" id="KW-1185">Reference proteome</keyword>
<feature type="compositionally biased region" description="Basic residues" evidence="5">
    <location>
        <begin position="160"/>
        <end position="171"/>
    </location>
</feature>
<accession>A0A3G8XF01</accession>
<sequence length="171" mass="20331">MKISLLTTAEEHLMKVLWNLDSAYMREIIEQYPEPKPHPNTISTFLKILVEKEFLTTEKEGRIFRYSVAVPFHDYKKFMLTNFLDQYFNNSSREMIQMMRDEKLLQATDLEGFFETKSTIIQNDKKAESESDISQFIQDITGPKKKKKKKNRLNFDHAVTVKKKKKKNKEK</sequence>
<evidence type="ECO:0000256" key="2">
    <source>
        <dbReference type="ARBA" id="ARBA00023015"/>
    </source>
</evidence>
<dbReference type="RefSeq" id="WP_125022273.1">
    <property type="nucleotide sequence ID" value="NZ_CP034159.1"/>
</dbReference>
<dbReference type="InterPro" id="IPR005650">
    <property type="entry name" value="BlaI_family"/>
</dbReference>
<dbReference type="OrthoDB" id="1098508at2"/>
<evidence type="ECO:0000256" key="4">
    <source>
        <dbReference type="ARBA" id="ARBA00023163"/>
    </source>
</evidence>
<dbReference type="SUPFAM" id="SSF46785">
    <property type="entry name" value="Winged helix' DNA-binding domain"/>
    <property type="match status" value="1"/>
</dbReference>
<evidence type="ECO:0000256" key="3">
    <source>
        <dbReference type="ARBA" id="ARBA00023125"/>
    </source>
</evidence>
<keyword evidence="2" id="KW-0805">Transcription regulation</keyword>